<sequence>MSAGVAGAGVVVSLPDDAAAAVIRRVEVKGANRVGAQTVKDNLTIQPGKDFSPSDIDASVKRLYSTGFFSDVRINVSGGTLVVSVNENQLLNAVVFNGNKKLKDEKLAGVVQSRPLGPYSQAMIDSDIQAIKKAYAAIGRSDVTITTQTYNVGSGRVNLAFEINEGERTKITHINFVGNRAFGDTRLHSVLATKESGILSFITRQDIYDPQKMKADEDALRQFYYNHGYADFRIVSDDVQLNEKTNEYTITITVEEGEQYKIGNVNVQSTVPGVNGDDLKSLIVSRPGDTYKARDIEKSVSAISKRVSSAGYPFARVTPRGNREVGGNTISVDYLVDQGERAYVERIEIRGNTITRDYVIRREFDLAEGDAFNQEAILEAKRRLEKLGYFAAVNVSTAPGSSPDRVVIIVDVQDQPSASFGIGAGYVTGGEGFVLEASIEDKNFLGRGQYIRVAASGGLKTRNYSLSFTEPYFLGYRLAAGFDIYKTTDSSQSNYTFDTEGFNLRMSAPITDELTASATYAFAKINYKSSNTAALSAPYQNVVANSPWYRSSIATTLSYNSLDDQKLPHDGFVGNITQEVAGLGGDSRYYKLTGKVRYYHTLSDEADIIGSLSVGGGVMRSLKGGTLVFDQFKIGSNEIRGFSSTGIGPRMANGDVLGGLNYFTASAEATFPMPGIPEDYGLRGAVFADAATLFGNSVNLGGQAANGINQSWRASVGASVIWASPFGPLRVDYAFPVKKQSFDQVERIKFGIQTNF</sequence>
<dbReference type="InterPro" id="IPR023707">
    <property type="entry name" value="OM_assembly_BamA"/>
</dbReference>
<evidence type="ECO:0000256" key="6">
    <source>
        <dbReference type="ARBA" id="ARBA00023136"/>
    </source>
</evidence>
<dbReference type="Pfam" id="PF01103">
    <property type="entry name" value="Omp85"/>
    <property type="match status" value="1"/>
</dbReference>
<dbReference type="EMBL" id="JBEPMB010000001">
    <property type="protein sequence ID" value="MET3612683.1"/>
    <property type="molecule type" value="Genomic_DNA"/>
</dbReference>
<evidence type="ECO:0000256" key="8">
    <source>
        <dbReference type="HAMAP-Rule" id="MF_01430"/>
    </source>
</evidence>
<keyword evidence="5 8" id="KW-0677">Repeat</keyword>
<evidence type="ECO:0000313" key="12">
    <source>
        <dbReference type="Proteomes" id="UP001549047"/>
    </source>
</evidence>
<dbReference type="PROSITE" id="PS51779">
    <property type="entry name" value="POTRA"/>
    <property type="match status" value="4"/>
</dbReference>
<dbReference type="InterPro" id="IPR034746">
    <property type="entry name" value="POTRA"/>
</dbReference>
<gene>
    <name evidence="8" type="primary">bamA</name>
    <name evidence="11" type="ORF">ABID16_000988</name>
</gene>
<dbReference type="InterPro" id="IPR010827">
    <property type="entry name" value="BamA/TamA_POTRA"/>
</dbReference>
<dbReference type="HAMAP" id="MF_01430">
    <property type="entry name" value="OM_assembly_BamA"/>
    <property type="match status" value="1"/>
</dbReference>
<keyword evidence="2 8" id="KW-1134">Transmembrane beta strand</keyword>
<name>A0ABV2IW90_9HYPH</name>
<evidence type="ECO:0000256" key="9">
    <source>
        <dbReference type="NCBIfam" id="TIGR03303"/>
    </source>
</evidence>
<feature type="domain" description="POTRA" evidence="10">
    <location>
        <begin position="21"/>
        <end position="88"/>
    </location>
</feature>
<evidence type="ECO:0000256" key="1">
    <source>
        <dbReference type="ARBA" id="ARBA00004370"/>
    </source>
</evidence>
<dbReference type="PANTHER" id="PTHR12815:SF23">
    <property type="entry name" value="OUTER MEMBRANE PROTEIN ASSEMBLY FACTOR BAMA"/>
    <property type="match status" value="1"/>
</dbReference>
<comment type="caution">
    <text evidence="11">The sequence shown here is derived from an EMBL/GenBank/DDBJ whole genome shotgun (WGS) entry which is preliminary data.</text>
</comment>
<dbReference type="PANTHER" id="PTHR12815">
    <property type="entry name" value="SORTING AND ASSEMBLY MACHINERY SAMM50 PROTEIN FAMILY MEMBER"/>
    <property type="match status" value="1"/>
</dbReference>
<keyword evidence="12" id="KW-1185">Reference proteome</keyword>
<dbReference type="InterPro" id="IPR000184">
    <property type="entry name" value="Bac_surfAg_D15"/>
</dbReference>
<feature type="domain" description="POTRA" evidence="10">
    <location>
        <begin position="342"/>
        <end position="413"/>
    </location>
</feature>
<evidence type="ECO:0000256" key="5">
    <source>
        <dbReference type="ARBA" id="ARBA00022737"/>
    </source>
</evidence>
<evidence type="ECO:0000313" key="11">
    <source>
        <dbReference type="EMBL" id="MET3612683.1"/>
    </source>
</evidence>
<comment type="function">
    <text evidence="8">Part of the outer membrane protein assembly complex, which is involved in assembly and insertion of beta-barrel proteins into the outer membrane.</text>
</comment>
<keyword evidence="3 8" id="KW-0812">Transmembrane</keyword>
<evidence type="ECO:0000259" key="10">
    <source>
        <dbReference type="PROSITE" id="PS51779"/>
    </source>
</evidence>
<organism evidence="11 12">
    <name type="scientific">Rhizobium aquaticum</name>
    <dbReference type="NCBI Taxonomy" id="1549636"/>
    <lineage>
        <taxon>Bacteria</taxon>
        <taxon>Pseudomonadati</taxon>
        <taxon>Pseudomonadota</taxon>
        <taxon>Alphaproteobacteria</taxon>
        <taxon>Hyphomicrobiales</taxon>
        <taxon>Rhizobiaceae</taxon>
        <taxon>Rhizobium/Agrobacterium group</taxon>
        <taxon>Rhizobium</taxon>
    </lineage>
</organism>
<evidence type="ECO:0000256" key="2">
    <source>
        <dbReference type="ARBA" id="ARBA00022452"/>
    </source>
</evidence>
<dbReference type="Gene3D" id="3.10.20.310">
    <property type="entry name" value="membrane protein fhac"/>
    <property type="match status" value="5"/>
</dbReference>
<keyword evidence="4 8" id="KW-0732">Signal</keyword>
<reference evidence="11 12" key="1">
    <citation type="submission" date="2024-06" db="EMBL/GenBank/DDBJ databases">
        <title>Genomic Encyclopedia of Type Strains, Phase IV (KMG-IV): sequencing the most valuable type-strain genomes for metagenomic binning, comparative biology and taxonomic classification.</title>
        <authorList>
            <person name="Goeker M."/>
        </authorList>
    </citation>
    <scope>NUCLEOTIDE SEQUENCE [LARGE SCALE GENOMIC DNA]</scope>
    <source>
        <strain evidence="11 12">DSM 29780</strain>
    </source>
</reference>
<dbReference type="Pfam" id="PF07244">
    <property type="entry name" value="POTRA"/>
    <property type="match status" value="5"/>
</dbReference>
<evidence type="ECO:0000256" key="4">
    <source>
        <dbReference type="ARBA" id="ARBA00022729"/>
    </source>
</evidence>
<comment type="subunit">
    <text evidence="8">Part of the Bam complex.</text>
</comment>
<dbReference type="PIRSF" id="PIRSF006076">
    <property type="entry name" value="OM_assembly_OMP85"/>
    <property type="match status" value="1"/>
</dbReference>
<dbReference type="Gene3D" id="2.40.160.50">
    <property type="entry name" value="membrane protein fhac: a member of the omp85/tpsb transporter family"/>
    <property type="match status" value="1"/>
</dbReference>
<comment type="similarity">
    <text evidence="8">Belongs to the BamA family.</text>
</comment>
<proteinExistence type="inferred from homology"/>
<protein>
    <recommendedName>
        <fullName evidence="8 9">Outer membrane protein assembly factor BamA</fullName>
    </recommendedName>
</protein>
<keyword evidence="7 8" id="KW-0998">Cell outer membrane</keyword>
<feature type="domain" description="POTRA" evidence="10">
    <location>
        <begin position="169"/>
        <end position="257"/>
    </location>
</feature>
<evidence type="ECO:0000256" key="7">
    <source>
        <dbReference type="ARBA" id="ARBA00023237"/>
    </source>
</evidence>
<accession>A0ABV2IW90</accession>
<keyword evidence="6 8" id="KW-0472">Membrane</keyword>
<feature type="domain" description="POTRA" evidence="10">
    <location>
        <begin position="89"/>
        <end position="166"/>
    </location>
</feature>
<dbReference type="Proteomes" id="UP001549047">
    <property type="component" value="Unassembled WGS sequence"/>
</dbReference>
<dbReference type="NCBIfam" id="TIGR03303">
    <property type="entry name" value="OM_YaeT"/>
    <property type="match status" value="1"/>
</dbReference>
<evidence type="ECO:0000256" key="3">
    <source>
        <dbReference type="ARBA" id="ARBA00022692"/>
    </source>
</evidence>
<dbReference type="InterPro" id="IPR039910">
    <property type="entry name" value="D15-like"/>
</dbReference>
<comment type="subcellular location">
    <subcellularLocation>
        <location evidence="8">Cell outer membrane</location>
    </subcellularLocation>
    <subcellularLocation>
        <location evidence="1">Membrane</location>
    </subcellularLocation>
</comment>